<dbReference type="Proteomes" id="UP001430953">
    <property type="component" value="Unassembled WGS sequence"/>
</dbReference>
<organism evidence="1 2">
    <name type="scientific">Cardiocondyla obscurior</name>
    <dbReference type="NCBI Taxonomy" id="286306"/>
    <lineage>
        <taxon>Eukaryota</taxon>
        <taxon>Metazoa</taxon>
        <taxon>Ecdysozoa</taxon>
        <taxon>Arthropoda</taxon>
        <taxon>Hexapoda</taxon>
        <taxon>Insecta</taxon>
        <taxon>Pterygota</taxon>
        <taxon>Neoptera</taxon>
        <taxon>Endopterygota</taxon>
        <taxon>Hymenoptera</taxon>
        <taxon>Apocrita</taxon>
        <taxon>Aculeata</taxon>
        <taxon>Formicoidea</taxon>
        <taxon>Formicidae</taxon>
        <taxon>Myrmicinae</taxon>
        <taxon>Cardiocondyla</taxon>
    </lineage>
</organism>
<name>A0AAW2EGV2_9HYME</name>
<dbReference type="EMBL" id="JADYXP020000025">
    <property type="protein sequence ID" value="KAL0100872.1"/>
    <property type="molecule type" value="Genomic_DNA"/>
</dbReference>
<comment type="caution">
    <text evidence="1">The sequence shown here is derived from an EMBL/GenBank/DDBJ whole genome shotgun (WGS) entry which is preliminary data.</text>
</comment>
<keyword evidence="2" id="KW-1185">Reference proteome</keyword>
<protein>
    <submittedName>
        <fullName evidence="1">Uncharacterized protein</fullName>
    </submittedName>
</protein>
<gene>
    <name evidence="1" type="ORF">PUN28_019332</name>
</gene>
<evidence type="ECO:0000313" key="1">
    <source>
        <dbReference type="EMBL" id="KAL0100872.1"/>
    </source>
</evidence>
<reference evidence="1 2" key="1">
    <citation type="submission" date="2023-03" db="EMBL/GenBank/DDBJ databases">
        <title>High recombination rates correlate with genetic variation in Cardiocondyla obscurior ants.</title>
        <authorList>
            <person name="Errbii M."/>
        </authorList>
    </citation>
    <scope>NUCLEOTIDE SEQUENCE [LARGE SCALE GENOMIC DNA]</scope>
    <source>
        <strain evidence="1">Alpha-2009</strain>
        <tissue evidence="1">Whole body</tissue>
    </source>
</reference>
<proteinExistence type="predicted"/>
<evidence type="ECO:0000313" key="2">
    <source>
        <dbReference type="Proteomes" id="UP001430953"/>
    </source>
</evidence>
<dbReference type="AlphaFoldDB" id="A0AAW2EGV2"/>
<sequence>MKIINKFSPEIRIWKKIGSDVVQGALIRRKHIRGFGGDLNWKVQLEEPYVRNFTQFVWKSSKFMDTDIVTDPDWKARFACRFDLTANIYGELVT</sequence>
<accession>A0AAW2EGV2</accession>